<evidence type="ECO:0000256" key="2">
    <source>
        <dbReference type="ARBA" id="ARBA00022475"/>
    </source>
</evidence>
<dbReference type="Pfam" id="PF01943">
    <property type="entry name" value="Polysacc_synt"/>
    <property type="match status" value="1"/>
</dbReference>
<evidence type="ECO:0000256" key="3">
    <source>
        <dbReference type="ARBA" id="ARBA00022692"/>
    </source>
</evidence>
<evidence type="ECO:0000256" key="4">
    <source>
        <dbReference type="ARBA" id="ARBA00022989"/>
    </source>
</evidence>
<feature type="transmembrane region" description="Helical" evidence="6">
    <location>
        <begin position="331"/>
        <end position="350"/>
    </location>
</feature>
<sequence length="476" mass="53381">MAFLKSEESSRLYKNFSYIFLSQGASSIIYFLALIYLARIFGPQGFGKIGFVEGLMMSLLVIASFGTDIVLVKEIAIDNKRLKNTNYTGSAIFLRAAMGVLSFLLLVTITFFLKFEPELKTLIIIYGTSILFLLLNVEWAFQGIERMEYCGISYLIREGVFAILVFSFIRGKNQILFAGFFYSASRLAYSGYLLYKFFKVSGKIPLAADPAICKTLLKNAAPIGLIYIFSQVIWNFGLISLGIWETKESVGYYNAALKPILFYLMFINAYFIALFPLISSYSEKSMQSLQELLSKTAENGLTVSIPIIFSGTILAKRLIETVYGKEYEPATLPFQILLCACLIVFINTTYSRTLLVLNSKTCSAIIGIQSLICIIFSILLIKSFSAAGVCAAIIIEEIIGFALYYTALSRLAEIKIPFYKFLTKPLVASVFLVVFLKMFYKYNLIFLLFGGIAIYIFVLVVLNKVQVDRKSVETGL</sequence>
<feature type="transmembrane region" description="Helical" evidence="6">
    <location>
        <begin position="418"/>
        <end position="436"/>
    </location>
</feature>
<keyword evidence="4 6" id="KW-1133">Transmembrane helix</keyword>
<feature type="transmembrane region" description="Helical" evidence="6">
    <location>
        <begin position="442"/>
        <end position="462"/>
    </location>
</feature>
<keyword evidence="2" id="KW-1003">Cell membrane</keyword>
<evidence type="ECO:0000313" key="7">
    <source>
        <dbReference type="EMBL" id="OGL44952.1"/>
    </source>
</evidence>
<evidence type="ECO:0000313" key="8">
    <source>
        <dbReference type="Proteomes" id="UP000178435"/>
    </source>
</evidence>
<feature type="transmembrane region" description="Helical" evidence="6">
    <location>
        <begin position="300"/>
        <end position="319"/>
    </location>
</feature>
<feature type="transmembrane region" description="Helical" evidence="6">
    <location>
        <begin position="362"/>
        <end position="380"/>
    </location>
</feature>
<gene>
    <name evidence="7" type="ORF">A2149_06400</name>
</gene>
<organism evidence="7 8">
    <name type="scientific">Candidatus Schekmanbacteria bacterium RBG_16_38_11</name>
    <dbReference type="NCBI Taxonomy" id="1817880"/>
    <lineage>
        <taxon>Bacteria</taxon>
        <taxon>Candidatus Schekmaniibacteriota</taxon>
    </lineage>
</organism>
<feature type="transmembrane region" description="Helical" evidence="6">
    <location>
        <begin position="92"/>
        <end position="113"/>
    </location>
</feature>
<protein>
    <submittedName>
        <fullName evidence="7">Uncharacterized protein</fullName>
    </submittedName>
</protein>
<keyword evidence="5 6" id="KW-0472">Membrane</keyword>
<accession>A0A1F7RTS8</accession>
<name>A0A1F7RTS8_9BACT</name>
<feature type="transmembrane region" description="Helical" evidence="6">
    <location>
        <begin position="119"/>
        <end position="137"/>
    </location>
</feature>
<dbReference type="InterPro" id="IPR002797">
    <property type="entry name" value="Polysacc_synth"/>
</dbReference>
<feature type="transmembrane region" description="Helical" evidence="6">
    <location>
        <begin position="260"/>
        <end position="279"/>
    </location>
</feature>
<keyword evidence="3 6" id="KW-0812">Transmembrane</keyword>
<evidence type="ECO:0000256" key="5">
    <source>
        <dbReference type="ARBA" id="ARBA00023136"/>
    </source>
</evidence>
<reference evidence="7 8" key="1">
    <citation type="journal article" date="2016" name="Nat. Commun.">
        <title>Thousands of microbial genomes shed light on interconnected biogeochemical processes in an aquifer system.</title>
        <authorList>
            <person name="Anantharaman K."/>
            <person name="Brown C.T."/>
            <person name="Hug L.A."/>
            <person name="Sharon I."/>
            <person name="Castelle C.J."/>
            <person name="Probst A.J."/>
            <person name="Thomas B.C."/>
            <person name="Singh A."/>
            <person name="Wilkins M.J."/>
            <person name="Karaoz U."/>
            <person name="Brodie E.L."/>
            <person name="Williams K.H."/>
            <person name="Hubbard S.S."/>
            <person name="Banfield J.F."/>
        </authorList>
    </citation>
    <scope>NUCLEOTIDE SEQUENCE [LARGE SCALE GENOMIC DNA]</scope>
</reference>
<dbReference type="EMBL" id="MGDF01000118">
    <property type="protein sequence ID" value="OGL44952.1"/>
    <property type="molecule type" value="Genomic_DNA"/>
</dbReference>
<evidence type="ECO:0000256" key="1">
    <source>
        <dbReference type="ARBA" id="ARBA00004651"/>
    </source>
</evidence>
<evidence type="ECO:0000256" key="6">
    <source>
        <dbReference type="SAM" id="Phobius"/>
    </source>
</evidence>
<dbReference type="PANTHER" id="PTHR30250:SF11">
    <property type="entry name" value="O-ANTIGEN TRANSPORTER-RELATED"/>
    <property type="match status" value="1"/>
</dbReference>
<proteinExistence type="predicted"/>
<dbReference type="CDD" id="cd13128">
    <property type="entry name" value="MATE_Wzx_like"/>
    <property type="match status" value="1"/>
</dbReference>
<dbReference type="Proteomes" id="UP000178435">
    <property type="component" value="Unassembled WGS sequence"/>
</dbReference>
<feature type="transmembrane region" description="Helical" evidence="6">
    <location>
        <begin position="49"/>
        <end position="71"/>
    </location>
</feature>
<comment type="caution">
    <text evidence="7">The sequence shown here is derived from an EMBL/GenBank/DDBJ whole genome shotgun (WGS) entry which is preliminary data.</text>
</comment>
<dbReference type="GO" id="GO:0005886">
    <property type="term" value="C:plasma membrane"/>
    <property type="evidence" value="ECO:0007669"/>
    <property type="project" value="UniProtKB-SubCell"/>
</dbReference>
<dbReference type="InterPro" id="IPR050833">
    <property type="entry name" value="Poly_Biosynth_Transport"/>
</dbReference>
<dbReference type="AlphaFoldDB" id="A0A1F7RTS8"/>
<comment type="subcellular location">
    <subcellularLocation>
        <location evidence="1">Cell membrane</location>
        <topology evidence="1">Multi-pass membrane protein</topology>
    </subcellularLocation>
</comment>
<feature type="transmembrane region" description="Helical" evidence="6">
    <location>
        <begin position="386"/>
        <end position="406"/>
    </location>
</feature>
<feature type="transmembrane region" description="Helical" evidence="6">
    <location>
        <begin position="224"/>
        <end position="244"/>
    </location>
</feature>
<dbReference type="PANTHER" id="PTHR30250">
    <property type="entry name" value="PST FAMILY PREDICTED COLANIC ACID TRANSPORTER"/>
    <property type="match status" value="1"/>
</dbReference>
<feature type="transmembrane region" description="Helical" evidence="6">
    <location>
        <begin position="12"/>
        <end position="37"/>
    </location>
</feature>